<keyword evidence="2" id="KW-1185">Reference proteome</keyword>
<dbReference type="RefSeq" id="WP_189625206.1">
    <property type="nucleotide sequence ID" value="NZ_BNAF01000002.1"/>
</dbReference>
<dbReference type="InterPro" id="IPR019587">
    <property type="entry name" value="Polyketide_cyclase/dehydratase"/>
</dbReference>
<sequence>MGKIHIEQQIEIQATIDQVWSVFTDFQAYEAWSPTIHFLSDPPKEGRSVKVRLLQPDGKQITMQPQVLRLSPAKELRWRGRLFLPGVFDGEHYFILKSLPDGSTQFIQGEHFSGVLVPLLKKMILGPTVAGFIAFNKSLKERVEAKR</sequence>
<proteinExistence type="predicted"/>
<dbReference type="CDD" id="cd07822">
    <property type="entry name" value="SRPBCC_4"/>
    <property type="match status" value="1"/>
</dbReference>
<accession>A0ABQ3HR72</accession>
<dbReference type="Gene3D" id="3.30.530.20">
    <property type="match status" value="1"/>
</dbReference>
<dbReference type="PANTHER" id="PTHR36166">
    <property type="entry name" value="CHROMOSOME 9, WHOLE GENOME SHOTGUN SEQUENCE"/>
    <property type="match status" value="1"/>
</dbReference>
<evidence type="ECO:0000313" key="1">
    <source>
        <dbReference type="EMBL" id="GHE23706.1"/>
    </source>
</evidence>
<evidence type="ECO:0000313" key="2">
    <source>
        <dbReference type="Proteomes" id="UP000620550"/>
    </source>
</evidence>
<gene>
    <name evidence="1" type="ORF">GCM10017764_06740</name>
</gene>
<organism evidence="1 2">
    <name type="scientific">Sphingobacterium griseoflavum</name>
    <dbReference type="NCBI Taxonomy" id="1474952"/>
    <lineage>
        <taxon>Bacteria</taxon>
        <taxon>Pseudomonadati</taxon>
        <taxon>Bacteroidota</taxon>
        <taxon>Sphingobacteriia</taxon>
        <taxon>Sphingobacteriales</taxon>
        <taxon>Sphingobacteriaceae</taxon>
        <taxon>Sphingobacterium</taxon>
    </lineage>
</organism>
<dbReference type="InterPro" id="IPR023393">
    <property type="entry name" value="START-like_dom_sf"/>
</dbReference>
<dbReference type="PANTHER" id="PTHR36166:SF1">
    <property type="entry name" value="SRPBCC DOMAIN-CONTAINING PROTEIN"/>
    <property type="match status" value="1"/>
</dbReference>
<name>A0ABQ3HR72_9SPHI</name>
<dbReference type="EMBL" id="BNAF01000002">
    <property type="protein sequence ID" value="GHE23706.1"/>
    <property type="molecule type" value="Genomic_DNA"/>
</dbReference>
<dbReference type="Pfam" id="PF10604">
    <property type="entry name" value="Polyketide_cyc2"/>
    <property type="match status" value="1"/>
</dbReference>
<comment type="caution">
    <text evidence="1">The sequence shown here is derived from an EMBL/GenBank/DDBJ whole genome shotgun (WGS) entry which is preliminary data.</text>
</comment>
<protein>
    <recommendedName>
        <fullName evidence="3">Polyketide cyclase</fullName>
    </recommendedName>
</protein>
<evidence type="ECO:0008006" key="3">
    <source>
        <dbReference type="Google" id="ProtNLM"/>
    </source>
</evidence>
<reference evidence="2" key="1">
    <citation type="journal article" date="2019" name="Int. J. Syst. Evol. Microbiol.">
        <title>The Global Catalogue of Microorganisms (GCM) 10K type strain sequencing project: providing services to taxonomists for standard genome sequencing and annotation.</title>
        <authorList>
            <consortium name="The Broad Institute Genomics Platform"/>
            <consortium name="The Broad Institute Genome Sequencing Center for Infectious Disease"/>
            <person name="Wu L."/>
            <person name="Ma J."/>
        </authorList>
    </citation>
    <scope>NUCLEOTIDE SEQUENCE [LARGE SCALE GENOMIC DNA]</scope>
    <source>
        <strain evidence="2">CGMCC 1.12966</strain>
    </source>
</reference>
<dbReference type="Proteomes" id="UP000620550">
    <property type="component" value="Unassembled WGS sequence"/>
</dbReference>
<dbReference type="SUPFAM" id="SSF55961">
    <property type="entry name" value="Bet v1-like"/>
    <property type="match status" value="1"/>
</dbReference>